<evidence type="ECO:0000256" key="1">
    <source>
        <dbReference type="ARBA" id="ARBA00004651"/>
    </source>
</evidence>
<evidence type="ECO:0000256" key="12">
    <source>
        <dbReference type="SAM" id="Phobius"/>
    </source>
</evidence>
<feature type="transmembrane region" description="Helical" evidence="12">
    <location>
        <begin position="40"/>
        <end position="63"/>
    </location>
</feature>
<comment type="similarity">
    <text evidence="2">Belongs to the EamA transporter family.</text>
</comment>
<dbReference type="GO" id="GO:0005886">
    <property type="term" value="C:plasma membrane"/>
    <property type="evidence" value="ECO:0007669"/>
    <property type="project" value="UniProtKB-SubCell"/>
</dbReference>
<dbReference type="InterPro" id="IPR037185">
    <property type="entry name" value="EmrE-like"/>
</dbReference>
<dbReference type="InterPro" id="IPR000390">
    <property type="entry name" value="Small_drug/metabolite_transptr"/>
</dbReference>
<comment type="subcellular location">
    <subcellularLocation>
        <location evidence="1">Cell membrane</location>
        <topology evidence="1">Multi-pass membrane protein</topology>
    </subcellularLocation>
</comment>
<keyword evidence="10" id="KW-0443">Lipid metabolism</keyword>
<evidence type="ECO:0000313" key="15">
    <source>
        <dbReference type="Proteomes" id="UP000430508"/>
    </source>
</evidence>
<evidence type="ECO:0000256" key="11">
    <source>
        <dbReference type="ARBA" id="ARBA00023136"/>
    </source>
</evidence>
<accession>A0A857DM59</accession>
<keyword evidence="4" id="KW-0444">Lipid biosynthesis</keyword>
<dbReference type="GO" id="GO:0022857">
    <property type="term" value="F:transmembrane transporter activity"/>
    <property type="evidence" value="ECO:0007669"/>
    <property type="project" value="InterPro"/>
</dbReference>
<feature type="transmembrane region" description="Helical" evidence="12">
    <location>
        <begin position="96"/>
        <end position="114"/>
    </location>
</feature>
<dbReference type="PANTHER" id="PTHR30561">
    <property type="entry name" value="SMR FAMILY PROTON-DEPENDENT DRUG EFFLUX TRANSPORTER SUGE"/>
    <property type="match status" value="1"/>
</dbReference>
<evidence type="ECO:0000256" key="6">
    <source>
        <dbReference type="ARBA" id="ARBA00022556"/>
    </source>
</evidence>
<dbReference type="PANTHER" id="PTHR30561:SF9">
    <property type="entry name" value="4-AMINO-4-DEOXY-L-ARABINOSE-PHOSPHOUNDECAPRENOL FLIPPASE SUBUNIT ARNF-RELATED"/>
    <property type="match status" value="1"/>
</dbReference>
<protein>
    <submittedName>
        <fullName evidence="14">EamA family transporter</fullName>
    </submittedName>
</protein>
<keyword evidence="6" id="KW-0441">Lipid A biosynthesis</keyword>
<keyword evidence="11 12" id="KW-0472">Membrane</keyword>
<name>A0A857DM59_9FIRM</name>
<evidence type="ECO:0000256" key="9">
    <source>
        <dbReference type="ARBA" id="ARBA00022989"/>
    </source>
</evidence>
<dbReference type="EMBL" id="CP046996">
    <property type="protein sequence ID" value="QHA01489.1"/>
    <property type="molecule type" value="Genomic_DNA"/>
</dbReference>
<dbReference type="InterPro" id="IPR000620">
    <property type="entry name" value="EamA_dom"/>
</dbReference>
<evidence type="ECO:0000256" key="5">
    <source>
        <dbReference type="ARBA" id="ARBA00022519"/>
    </source>
</evidence>
<keyword evidence="3" id="KW-1003">Cell membrane</keyword>
<organism evidence="14 15">
    <name type="scientific">Dehalobacter restrictus</name>
    <dbReference type="NCBI Taxonomy" id="55583"/>
    <lineage>
        <taxon>Bacteria</taxon>
        <taxon>Bacillati</taxon>
        <taxon>Bacillota</taxon>
        <taxon>Clostridia</taxon>
        <taxon>Eubacteriales</taxon>
        <taxon>Desulfitobacteriaceae</taxon>
        <taxon>Dehalobacter</taxon>
    </lineage>
</organism>
<evidence type="ECO:0000256" key="2">
    <source>
        <dbReference type="ARBA" id="ARBA00007362"/>
    </source>
</evidence>
<dbReference type="SUPFAM" id="SSF103481">
    <property type="entry name" value="Multidrug resistance efflux transporter EmrE"/>
    <property type="match status" value="1"/>
</dbReference>
<dbReference type="Gene3D" id="1.10.3730.20">
    <property type="match status" value="1"/>
</dbReference>
<keyword evidence="8" id="KW-0448">Lipopolysaccharide biosynthesis</keyword>
<feature type="transmembrane region" description="Helical" evidence="12">
    <location>
        <begin position="70"/>
        <end position="90"/>
    </location>
</feature>
<dbReference type="Pfam" id="PF00892">
    <property type="entry name" value="EamA"/>
    <property type="match status" value="1"/>
</dbReference>
<dbReference type="Proteomes" id="UP000430508">
    <property type="component" value="Chromosome"/>
</dbReference>
<dbReference type="AlphaFoldDB" id="A0A857DM59"/>
<evidence type="ECO:0000313" key="14">
    <source>
        <dbReference type="EMBL" id="QHA01489.1"/>
    </source>
</evidence>
<evidence type="ECO:0000256" key="7">
    <source>
        <dbReference type="ARBA" id="ARBA00022692"/>
    </source>
</evidence>
<evidence type="ECO:0000259" key="13">
    <source>
        <dbReference type="Pfam" id="PF00892"/>
    </source>
</evidence>
<evidence type="ECO:0000256" key="4">
    <source>
        <dbReference type="ARBA" id="ARBA00022516"/>
    </source>
</evidence>
<dbReference type="GO" id="GO:0009103">
    <property type="term" value="P:lipopolysaccharide biosynthetic process"/>
    <property type="evidence" value="ECO:0007669"/>
    <property type="project" value="UniProtKB-KW"/>
</dbReference>
<keyword evidence="5" id="KW-0997">Cell inner membrane</keyword>
<dbReference type="RefSeq" id="WP_019224778.1">
    <property type="nucleotide sequence ID" value="NZ_CP046996.1"/>
</dbReference>
<gene>
    <name evidence="14" type="ORF">GQ588_12980</name>
</gene>
<feature type="domain" description="EamA" evidence="13">
    <location>
        <begin position="45"/>
        <end position="113"/>
    </location>
</feature>
<evidence type="ECO:0000256" key="10">
    <source>
        <dbReference type="ARBA" id="ARBA00023098"/>
    </source>
</evidence>
<sequence>MIYLLALISIALGSTGQFVLKLAAGELRPASGIWNLIYSMISLKMVFAVSCFVFSMLMWIFVLRKLELSIAYPMVSLGYILVMLLSFFFLQEQVSAAKVGGTLLIVAGVIVLNMK</sequence>
<keyword evidence="7 12" id="KW-0812">Transmembrane</keyword>
<evidence type="ECO:0000256" key="8">
    <source>
        <dbReference type="ARBA" id="ARBA00022985"/>
    </source>
</evidence>
<evidence type="ECO:0000256" key="3">
    <source>
        <dbReference type="ARBA" id="ARBA00022475"/>
    </source>
</evidence>
<keyword evidence="9 12" id="KW-1133">Transmembrane helix</keyword>
<reference evidence="14 15" key="1">
    <citation type="submission" date="2019-12" db="EMBL/GenBank/DDBJ databases">
        <title>Sequence classification of anaerobic respiratory reductive dehalogenases: First we see many, then we see few.</title>
        <authorList>
            <person name="Molenda O."/>
            <person name="Puentes Jacome L.A."/>
            <person name="Cao X."/>
            <person name="Nesbo C.L."/>
            <person name="Tang S."/>
            <person name="Morson N."/>
            <person name="Patron J."/>
            <person name="Lomheim L."/>
            <person name="Wishart D.S."/>
            <person name="Edwards E.A."/>
        </authorList>
    </citation>
    <scope>NUCLEOTIDE SEQUENCE [LARGE SCALE GENOMIC DNA]</scope>
    <source>
        <strain evidence="14 15">12DCA</strain>
    </source>
</reference>
<proteinExistence type="inferred from homology"/>